<protein>
    <submittedName>
        <fullName evidence="3">Uncharacterized protein</fullName>
    </submittedName>
</protein>
<keyword evidence="2" id="KW-0472">Membrane</keyword>
<feature type="transmembrane region" description="Helical" evidence="2">
    <location>
        <begin position="104"/>
        <end position="124"/>
    </location>
</feature>
<organism evidence="3 4">
    <name type="scientific">Paractinoplanes durhamensis</name>
    <dbReference type="NCBI Taxonomy" id="113563"/>
    <lineage>
        <taxon>Bacteria</taxon>
        <taxon>Bacillati</taxon>
        <taxon>Actinomycetota</taxon>
        <taxon>Actinomycetes</taxon>
        <taxon>Micromonosporales</taxon>
        <taxon>Micromonosporaceae</taxon>
        <taxon>Paractinoplanes</taxon>
    </lineage>
</organism>
<dbReference type="RefSeq" id="WP_203734882.1">
    <property type="nucleotide sequence ID" value="NZ_BAAATX010000028.1"/>
</dbReference>
<keyword evidence="2" id="KW-1133">Transmembrane helix</keyword>
<keyword evidence="4" id="KW-1185">Reference proteome</keyword>
<dbReference type="Proteomes" id="UP000637628">
    <property type="component" value="Unassembled WGS sequence"/>
</dbReference>
<keyword evidence="2" id="KW-0812">Transmembrane</keyword>
<comment type="caution">
    <text evidence="3">The sequence shown here is derived from an EMBL/GenBank/DDBJ whole genome shotgun (WGS) entry which is preliminary data.</text>
</comment>
<name>A0ABQ3ZB36_9ACTN</name>
<accession>A0ABQ3ZB36</accession>
<evidence type="ECO:0000256" key="2">
    <source>
        <dbReference type="SAM" id="Phobius"/>
    </source>
</evidence>
<evidence type="ECO:0000313" key="3">
    <source>
        <dbReference type="EMBL" id="GIE07039.1"/>
    </source>
</evidence>
<reference evidence="3 4" key="1">
    <citation type="submission" date="2021-01" db="EMBL/GenBank/DDBJ databases">
        <title>Whole genome shotgun sequence of Actinoplanes durhamensis NBRC 14914.</title>
        <authorList>
            <person name="Komaki H."/>
            <person name="Tamura T."/>
        </authorList>
    </citation>
    <scope>NUCLEOTIDE SEQUENCE [LARGE SCALE GENOMIC DNA]</scope>
    <source>
        <strain evidence="3 4">NBRC 14914</strain>
    </source>
</reference>
<feature type="compositionally biased region" description="Pro residues" evidence="1">
    <location>
        <begin position="8"/>
        <end position="19"/>
    </location>
</feature>
<feature type="transmembrane region" description="Helical" evidence="2">
    <location>
        <begin position="145"/>
        <end position="167"/>
    </location>
</feature>
<sequence length="546" mass="60263">MAIQTVDPAPPADEPPAPDLPEDDLPTTATRYLSVGAYVDSHFRNRCLRDVYHQRRRPVAPSYGFDLGTVLWHCLRARRLTIWRDASIILVVGLVAYLDWRALVAVGAAMIGMGMTSPAMHVAGTCYRRGHLIEDGEAAWRTRLAVAKLILWAAAWLTLAVLTARILSSAPRPIADLPHPGIVGAAIPAVVLLFALPCFFSLWRQKRIRNFASDRPMPAAGDNARLRDINSQRTANTVIYSNFEPFIGSGDVISTWGFATRLVRKPHDATGVTGSDEGRREFANPPFTAEEIVSYVRFHLGRLTAGDAETTIPNLTVDDRIFLSAGEHGVRDLITGPDRIAEIIRNPTQPARHYLVCQVLAWGGEVVTTVHVHLAVQGRSLYLEVTTTSMAPCNERYRIVDLEGGRGPRAWVRAIGSGIRETPGTIAAAPVHLIRTLADMAGPRQRSRRRRRRLADRGAMVSVRQLGTEDELRNFTQRKDVLKFRRLIEIRVYAHVLDFLDACDVDTTEYRARGASVLNVGVINNGESVINGDVAGTSNQTEKAES</sequence>
<feature type="region of interest" description="Disordered" evidence="1">
    <location>
        <begin position="1"/>
        <end position="24"/>
    </location>
</feature>
<proteinExistence type="predicted"/>
<evidence type="ECO:0000313" key="4">
    <source>
        <dbReference type="Proteomes" id="UP000637628"/>
    </source>
</evidence>
<feature type="transmembrane region" description="Helical" evidence="2">
    <location>
        <begin position="82"/>
        <end position="98"/>
    </location>
</feature>
<dbReference type="EMBL" id="BOML01000071">
    <property type="protein sequence ID" value="GIE07039.1"/>
    <property type="molecule type" value="Genomic_DNA"/>
</dbReference>
<gene>
    <name evidence="3" type="ORF">Adu01nite_83890</name>
</gene>
<feature type="transmembrane region" description="Helical" evidence="2">
    <location>
        <begin position="182"/>
        <end position="203"/>
    </location>
</feature>
<evidence type="ECO:0000256" key="1">
    <source>
        <dbReference type="SAM" id="MobiDB-lite"/>
    </source>
</evidence>